<dbReference type="CDD" id="cd06223">
    <property type="entry name" value="PRTases_typeI"/>
    <property type="match status" value="1"/>
</dbReference>
<dbReference type="UniPathway" id="UPA00588">
    <property type="reaction ID" value="UER00646"/>
</dbReference>
<evidence type="ECO:0000259" key="12">
    <source>
        <dbReference type="Pfam" id="PF00156"/>
    </source>
</evidence>
<evidence type="ECO:0000256" key="2">
    <source>
        <dbReference type="ARBA" id="ARBA00003968"/>
    </source>
</evidence>
<sequence length="170" mass="18832">MDLYQSIRSLKDYPEEGITFRDINPLLKDPKAFQEALDQMVAKVKDIDFDHIVGVEARGFILGAAMAHELKCGFVPVRKPGKLVAEVIQKSYSLEYGQDSLEIQKDALDPGDKVLIVDDLIATGGTSKASKDLVEALGAQVVAFCYLIELKDLDGRKRVEPTPVYSVLQY</sequence>
<gene>
    <name evidence="11 13" type="primary">apt</name>
    <name evidence="13" type="ORF">NCTC13150_00122</name>
</gene>
<evidence type="ECO:0000256" key="9">
    <source>
        <dbReference type="ARBA" id="ARBA00022679"/>
    </source>
</evidence>
<proteinExistence type="inferred from homology"/>
<comment type="subcellular location">
    <subcellularLocation>
        <location evidence="3 11">Cytoplasm</location>
    </subcellularLocation>
</comment>
<dbReference type="InterPro" id="IPR029057">
    <property type="entry name" value="PRTase-like"/>
</dbReference>
<protein>
    <recommendedName>
        <fullName evidence="6 11">Adenine phosphoribosyltransferase</fullName>
        <shortName evidence="11">APRT</shortName>
        <ecNumber evidence="6 11">2.4.2.7</ecNumber>
    </recommendedName>
</protein>
<evidence type="ECO:0000256" key="11">
    <source>
        <dbReference type="HAMAP-Rule" id="MF_00004"/>
    </source>
</evidence>
<dbReference type="GO" id="GO:0044209">
    <property type="term" value="P:AMP salvage"/>
    <property type="evidence" value="ECO:0007669"/>
    <property type="project" value="UniProtKB-UniRule"/>
</dbReference>
<evidence type="ECO:0000256" key="6">
    <source>
        <dbReference type="ARBA" id="ARBA00011893"/>
    </source>
</evidence>
<dbReference type="NCBIfam" id="NF002636">
    <property type="entry name" value="PRK02304.1-5"/>
    <property type="match status" value="1"/>
</dbReference>
<comment type="function">
    <text evidence="2 11">Catalyzes a salvage reaction resulting in the formation of AMP, that is energically less costly than de novo synthesis.</text>
</comment>
<dbReference type="InterPro" id="IPR005764">
    <property type="entry name" value="Ade_phspho_trans"/>
</dbReference>
<name>A0A8H2M493_9FIRM</name>
<dbReference type="GO" id="GO:0006166">
    <property type="term" value="P:purine ribonucleoside salvage"/>
    <property type="evidence" value="ECO:0007669"/>
    <property type="project" value="UniProtKB-UniRule"/>
</dbReference>
<evidence type="ECO:0000256" key="5">
    <source>
        <dbReference type="ARBA" id="ARBA00008391"/>
    </source>
</evidence>
<accession>A0A8H2M493</accession>
<dbReference type="GO" id="GO:0005737">
    <property type="term" value="C:cytoplasm"/>
    <property type="evidence" value="ECO:0007669"/>
    <property type="project" value="UniProtKB-SubCell"/>
</dbReference>
<dbReference type="EC" id="2.4.2.7" evidence="6 11"/>
<dbReference type="GO" id="GO:0016208">
    <property type="term" value="F:AMP binding"/>
    <property type="evidence" value="ECO:0007669"/>
    <property type="project" value="TreeGrafter"/>
</dbReference>
<evidence type="ECO:0000256" key="3">
    <source>
        <dbReference type="ARBA" id="ARBA00004496"/>
    </source>
</evidence>
<dbReference type="NCBIfam" id="NF002634">
    <property type="entry name" value="PRK02304.1-3"/>
    <property type="match status" value="1"/>
</dbReference>
<comment type="catalytic activity">
    <reaction evidence="1 11">
        <text>AMP + diphosphate = 5-phospho-alpha-D-ribose 1-diphosphate + adenine</text>
        <dbReference type="Rhea" id="RHEA:16609"/>
        <dbReference type="ChEBI" id="CHEBI:16708"/>
        <dbReference type="ChEBI" id="CHEBI:33019"/>
        <dbReference type="ChEBI" id="CHEBI:58017"/>
        <dbReference type="ChEBI" id="CHEBI:456215"/>
        <dbReference type="EC" id="2.4.2.7"/>
    </reaction>
</comment>
<keyword evidence="10 11" id="KW-0660">Purine salvage</keyword>
<evidence type="ECO:0000313" key="14">
    <source>
        <dbReference type="Proteomes" id="UP000377798"/>
    </source>
</evidence>
<dbReference type="AlphaFoldDB" id="A0A8H2M493"/>
<dbReference type="InterPro" id="IPR000836">
    <property type="entry name" value="PRTase_dom"/>
</dbReference>
<evidence type="ECO:0000256" key="10">
    <source>
        <dbReference type="ARBA" id="ARBA00022726"/>
    </source>
</evidence>
<dbReference type="PANTHER" id="PTHR32315:SF3">
    <property type="entry name" value="ADENINE PHOSPHORIBOSYLTRANSFERASE"/>
    <property type="match status" value="1"/>
</dbReference>
<dbReference type="Proteomes" id="UP000377798">
    <property type="component" value="Unassembled WGS sequence"/>
</dbReference>
<dbReference type="PANTHER" id="PTHR32315">
    <property type="entry name" value="ADENINE PHOSPHORIBOSYLTRANSFERASE"/>
    <property type="match status" value="1"/>
</dbReference>
<dbReference type="GO" id="GO:0003999">
    <property type="term" value="F:adenine phosphoribosyltransferase activity"/>
    <property type="evidence" value="ECO:0007669"/>
    <property type="project" value="UniProtKB-UniRule"/>
</dbReference>
<organism evidence="13 14">
    <name type="scientific">Urinicoccus massiliensis</name>
    <dbReference type="NCBI Taxonomy" id="1723382"/>
    <lineage>
        <taxon>Bacteria</taxon>
        <taxon>Bacillati</taxon>
        <taxon>Bacillota</taxon>
        <taxon>Tissierellia</taxon>
        <taxon>Tissierellales</taxon>
        <taxon>Peptoniphilaceae</taxon>
        <taxon>Urinicoccus</taxon>
    </lineage>
</organism>
<dbReference type="EMBL" id="CAACYI010000001">
    <property type="protein sequence ID" value="VFB15623.1"/>
    <property type="molecule type" value="Genomic_DNA"/>
</dbReference>
<dbReference type="GO" id="GO:0006168">
    <property type="term" value="P:adenine salvage"/>
    <property type="evidence" value="ECO:0007669"/>
    <property type="project" value="InterPro"/>
</dbReference>
<evidence type="ECO:0000256" key="4">
    <source>
        <dbReference type="ARBA" id="ARBA00004659"/>
    </source>
</evidence>
<keyword evidence="7 11" id="KW-0963">Cytoplasm</keyword>
<dbReference type="HAMAP" id="MF_00004">
    <property type="entry name" value="Aden_phosphoribosyltr"/>
    <property type="match status" value="1"/>
</dbReference>
<evidence type="ECO:0000256" key="7">
    <source>
        <dbReference type="ARBA" id="ARBA00022490"/>
    </source>
</evidence>
<reference evidence="13 14" key="1">
    <citation type="submission" date="2019-02" db="EMBL/GenBank/DDBJ databases">
        <authorList>
            <consortium name="Pathogen Informatics"/>
        </authorList>
    </citation>
    <scope>NUCLEOTIDE SEQUENCE [LARGE SCALE GENOMIC DNA]</scope>
    <source>
        <strain evidence="13 14">3012STDY7089603</strain>
    </source>
</reference>
<feature type="domain" description="Phosphoribosyltransferase" evidence="12">
    <location>
        <begin position="36"/>
        <end position="151"/>
    </location>
</feature>
<dbReference type="NCBIfam" id="TIGR01090">
    <property type="entry name" value="apt"/>
    <property type="match status" value="1"/>
</dbReference>
<evidence type="ECO:0000313" key="13">
    <source>
        <dbReference type="EMBL" id="VFB15623.1"/>
    </source>
</evidence>
<keyword evidence="8 11" id="KW-0328">Glycosyltransferase</keyword>
<evidence type="ECO:0000256" key="8">
    <source>
        <dbReference type="ARBA" id="ARBA00022676"/>
    </source>
</evidence>
<dbReference type="InterPro" id="IPR050054">
    <property type="entry name" value="UPRTase/APRTase"/>
</dbReference>
<comment type="caution">
    <text evidence="13">The sequence shown here is derived from an EMBL/GenBank/DDBJ whole genome shotgun (WGS) entry which is preliminary data.</text>
</comment>
<dbReference type="RefSeq" id="WP_131748005.1">
    <property type="nucleotide sequence ID" value="NZ_CAACYI010000001.1"/>
</dbReference>
<comment type="similarity">
    <text evidence="5 11">Belongs to the purine/pyrimidine phosphoribosyltransferase family.</text>
</comment>
<keyword evidence="14" id="KW-1185">Reference proteome</keyword>
<comment type="subunit">
    <text evidence="11">Homodimer.</text>
</comment>
<dbReference type="Gene3D" id="3.40.50.2020">
    <property type="match status" value="1"/>
</dbReference>
<dbReference type="Pfam" id="PF00156">
    <property type="entry name" value="Pribosyltran"/>
    <property type="match status" value="1"/>
</dbReference>
<dbReference type="SUPFAM" id="SSF53271">
    <property type="entry name" value="PRTase-like"/>
    <property type="match status" value="1"/>
</dbReference>
<evidence type="ECO:0000256" key="1">
    <source>
        <dbReference type="ARBA" id="ARBA00000868"/>
    </source>
</evidence>
<comment type="pathway">
    <text evidence="4 11">Purine metabolism; AMP biosynthesis via salvage pathway; AMP from adenine: step 1/1.</text>
</comment>
<dbReference type="FunFam" id="3.40.50.2020:FF:000021">
    <property type="entry name" value="Adenine phosphoribosyltransferase"/>
    <property type="match status" value="1"/>
</dbReference>
<keyword evidence="9 11" id="KW-0808">Transferase</keyword>
<dbReference type="GO" id="GO:0002055">
    <property type="term" value="F:adenine binding"/>
    <property type="evidence" value="ECO:0007669"/>
    <property type="project" value="TreeGrafter"/>
</dbReference>